<dbReference type="InterPro" id="IPR003770">
    <property type="entry name" value="MLTG-like"/>
</dbReference>
<dbReference type="GO" id="GO:0071555">
    <property type="term" value="P:cell wall organization"/>
    <property type="evidence" value="ECO:0007669"/>
    <property type="project" value="UniProtKB-KW"/>
</dbReference>
<dbReference type="GO" id="GO:0009252">
    <property type="term" value="P:peptidoglycan biosynthetic process"/>
    <property type="evidence" value="ECO:0007669"/>
    <property type="project" value="UniProtKB-UniRule"/>
</dbReference>
<feature type="region of interest" description="Disordered" evidence="8">
    <location>
        <begin position="1"/>
        <end position="40"/>
    </location>
</feature>
<dbReference type="Proteomes" id="UP000281708">
    <property type="component" value="Unassembled WGS sequence"/>
</dbReference>
<feature type="transmembrane region" description="Helical" evidence="7">
    <location>
        <begin position="58"/>
        <end position="78"/>
    </location>
</feature>
<dbReference type="GO" id="GO:0008932">
    <property type="term" value="F:lytic endotransglycosylase activity"/>
    <property type="evidence" value="ECO:0007669"/>
    <property type="project" value="UniProtKB-UniRule"/>
</dbReference>
<accession>A0A3L8P576</accession>
<evidence type="ECO:0000256" key="7">
    <source>
        <dbReference type="HAMAP-Rule" id="MF_02065"/>
    </source>
</evidence>
<comment type="caution">
    <text evidence="9">The sequence shown here is derived from an EMBL/GenBank/DDBJ whole genome shotgun (WGS) entry which is preliminary data.</text>
</comment>
<evidence type="ECO:0000256" key="6">
    <source>
        <dbReference type="ARBA" id="ARBA00023316"/>
    </source>
</evidence>
<name>A0A3L8P576_9ACTN</name>
<dbReference type="OrthoDB" id="9814591at2"/>
<protein>
    <recommendedName>
        <fullName evidence="7">Endolytic murein transglycosylase</fullName>
        <ecNumber evidence="7">4.2.2.29</ecNumber>
    </recommendedName>
    <alternativeName>
        <fullName evidence="7">Peptidoglycan lytic transglycosylase</fullName>
    </alternativeName>
    <alternativeName>
        <fullName evidence="7">Peptidoglycan polymerization terminase</fullName>
    </alternativeName>
</protein>
<evidence type="ECO:0000256" key="3">
    <source>
        <dbReference type="ARBA" id="ARBA00022989"/>
    </source>
</evidence>
<comment type="function">
    <text evidence="7">Functions as a peptidoglycan terminase that cleaves nascent peptidoglycan strands endolytically to terminate their elongation.</text>
</comment>
<keyword evidence="4 7" id="KW-0472">Membrane</keyword>
<organism evidence="9 10">
    <name type="scientific">Nocardioides mangrovicus</name>
    <dbReference type="NCBI Taxonomy" id="2478913"/>
    <lineage>
        <taxon>Bacteria</taxon>
        <taxon>Bacillati</taxon>
        <taxon>Actinomycetota</taxon>
        <taxon>Actinomycetes</taxon>
        <taxon>Propionibacteriales</taxon>
        <taxon>Nocardioidaceae</taxon>
        <taxon>Nocardioides</taxon>
    </lineage>
</organism>
<proteinExistence type="inferred from homology"/>
<evidence type="ECO:0000313" key="10">
    <source>
        <dbReference type="Proteomes" id="UP000281708"/>
    </source>
</evidence>
<dbReference type="EC" id="4.2.2.29" evidence="7"/>
<dbReference type="GO" id="GO:0005886">
    <property type="term" value="C:plasma membrane"/>
    <property type="evidence" value="ECO:0007669"/>
    <property type="project" value="UniProtKB-SubCell"/>
</dbReference>
<comment type="catalytic activity">
    <reaction evidence="7">
        <text>a peptidoglycan chain = a peptidoglycan chain with N-acetyl-1,6-anhydromuramyl-[peptide] at the reducing end + a peptidoglycan chain with N-acetylglucosamine at the non-reducing end.</text>
        <dbReference type="EC" id="4.2.2.29"/>
    </reaction>
</comment>
<dbReference type="AlphaFoldDB" id="A0A3L8P576"/>
<gene>
    <name evidence="7 9" type="primary">mltG</name>
    <name evidence="9" type="ORF">D9V37_05620</name>
</gene>
<dbReference type="PANTHER" id="PTHR30518:SF2">
    <property type="entry name" value="ENDOLYTIC MUREIN TRANSGLYCOSYLASE"/>
    <property type="match status" value="1"/>
</dbReference>
<reference evidence="9 10" key="1">
    <citation type="submission" date="2018-10" db="EMBL/GenBank/DDBJ databases">
        <title>Marmoricola sp. 4Q3S-7 whole genome shotgun sequence.</title>
        <authorList>
            <person name="Li F."/>
        </authorList>
    </citation>
    <scope>NUCLEOTIDE SEQUENCE [LARGE SCALE GENOMIC DNA]</scope>
    <source>
        <strain evidence="9 10">4Q3S-7</strain>
    </source>
</reference>
<evidence type="ECO:0000256" key="2">
    <source>
        <dbReference type="ARBA" id="ARBA00022692"/>
    </source>
</evidence>
<keyword evidence="10" id="KW-1185">Reference proteome</keyword>
<keyword evidence="2 7" id="KW-0812">Transmembrane</keyword>
<evidence type="ECO:0000313" key="9">
    <source>
        <dbReference type="EMBL" id="RLV50202.1"/>
    </source>
</evidence>
<dbReference type="HAMAP" id="MF_02065">
    <property type="entry name" value="MltG"/>
    <property type="match status" value="1"/>
</dbReference>
<dbReference type="NCBIfam" id="TIGR00247">
    <property type="entry name" value="endolytic transglycosylase MltG"/>
    <property type="match status" value="1"/>
</dbReference>
<evidence type="ECO:0000256" key="4">
    <source>
        <dbReference type="ARBA" id="ARBA00023136"/>
    </source>
</evidence>
<keyword evidence="3 7" id="KW-1133">Transmembrane helix</keyword>
<comment type="similarity">
    <text evidence="7">Belongs to the transglycosylase MltG family.</text>
</comment>
<keyword evidence="5 7" id="KW-0456">Lyase</keyword>
<sequence length="402" mass="43853">MSDFGRMLGSDSDTSEHEDVHDDTHHDTHQQAGDGDDYYQTFHRERPRRRRRRGGGKALLVLVVIAVLVVGVGVVGFGRLKDRLAPAPDYPGPGTGSVSFQVTQGESVANMGNGLKAKGVVKSTDAFIDAAKKNDRSSSIQVGYYQLKKQMKAADALAVLVDPDNIQQTSVTIPEGARVRDIITTIVKRTKFTEAQVNAVLKDPTQLGLPAAAGGNPEGYLFPATYTVTPDETPAQLLQQMVQKTEEVEQELDLVTKAKAVNLDPEQVFTVASILEYEANRAADYPKVARVIYNRLNKGMALQLDSTVSYLSQRKGDVWTTAAERASDSKYNTYKNTGLPPGPIGNPGEATLKAALAPAKGSWLYFLPDYENNTTLFFDEDGPARQKALADLKKYCQTHDSC</sequence>
<comment type="subcellular location">
    <subcellularLocation>
        <location evidence="7">Cell membrane</location>
        <topology evidence="7">Single-pass membrane protein</topology>
    </subcellularLocation>
</comment>
<dbReference type="PANTHER" id="PTHR30518">
    <property type="entry name" value="ENDOLYTIC MUREIN TRANSGLYCOSYLASE"/>
    <property type="match status" value="1"/>
</dbReference>
<evidence type="ECO:0000256" key="8">
    <source>
        <dbReference type="SAM" id="MobiDB-lite"/>
    </source>
</evidence>
<feature type="site" description="Important for catalytic activity" evidence="7">
    <location>
        <position position="278"/>
    </location>
</feature>
<dbReference type="RefSeq" id="WP_121805179.1">
    <property type="nucleotide sequence ID" value="NZ_RDBE01000005.1"/>
</dbReference>
<evidence type="ECO:0000256" key="5">
    <source>
        <dbReference type="ARBA" id="ARBA00023239"/>
    </source>
</evidence>
<keyword evidence="1 7" id="KW-1003">Cell membrane</keyword>
<dbReference type="EMBL" id="RDBE01000005">
    <property type="protein sequence ID" value="RLV50202.1"/>
    <property type="molecule type" value="Genomic_DNA"/>
</dbReference>
<keyword evidence="6 7" id="KW-0961">Cell wall biogenesis/degradation</keyword>
<evidence type="ECO:0000256" key="1">
    <source>
        <dbReference type="ARBA" id="ARBA00022475"/>
    </source>
</evidence>
<feature type="compositionally biased region" description="Basic and acidic residues" evidence="8">
    <location>
        <begin position="14"/>
        <end position="29"/>
    </location>
</feature>
<dbReference type="CDD" id="cd08010">
    <property type="entry name" value="MltG_like"/>
    <property type="match status" value="1"/>
</dbReference>
<dbReference type="Pfam" id="PF02618">
    <property type="entry name" value="YceG"/>
    <property type="match status" value="1"/>
</dbReference>
<dbReference type="Gene3D" id="3.30.1490.480">
    <property type="entry name" value="Endolytic murein transglycosylase"/>
    <property type="match status" value="1"/>
</dbReference>